<gene>
    <name evidence="1" type="ORF">CXB77_11725</name>
</gene>
<keyword evidence="2" id="KW-1185">Reference proteome</keyword>
<evidence type="ECO:0000313" key="1">
    <source>
        <dbReference type="EMBL" id="PQJ95847.1"/>
    </source>
</evidence>
<comment type="caution">
    <text evidence="1">The sequence shown here is derived from an EMBL/GenBank/DDBJ whole genome shotgun (WGS) entry which is preliminary data.</text>
</comment>
<accession>A0A2S7XQ36</accession>
<evidence type="ECO:0000313" key="2">
    <source>
        <dbReference type="Proteomes" id="UP000239936"/>
    </source>
</evidence>
<sequence length="68" mass="7491">MRGLQYGFEGLRENAADIASKQRIEGVSSTNIDKPLTSSISTRQQIEAATKLMDAGTQMFRTTFHITA</sequence>
<protein>
    <submittedName>
        <fullName evidence="1">Uncharacterized protein</fullName>
    </submittedName>
</protein>
<reference evidence="1 2" key="1">
    <citation type="submission" date="2018-01" db="EMBL/GenBank/DDBJ databases">
        <title>The complete genome sequence of Chromatium okenii LaCa, a purple sulfur bacterium with a turbulent life.</title>
        <authorList>
            <person name="Luedin S.M."/>
            <person name="Liechti N."/>
            <person name="Storelli N."/>
            <person name="Danza F."/>
            <person name="Wittwer M."/>
            <person name="Pothier J.F."/>
            <person name="Tonolla M.A."/>
        </authorList>
    </citation>
    <scope>NUCLEOTIDE SEQUENCE [LARGE SCALE GENOMIC DNA]</scope>
    <source>
        <strain evidence="1 2">LaCa</strain>
    </source>
</reference>
<dbReference type="EMBL" id="PPGH01000036">
    <property type="protein sequence ID" value="PQJ95847.1"/>
    <property type="molecule type" value="Genomic_DNA"/>
</dbReference>
<dbReference type="Proteomes" id="UP000239936">
    <property type="component" value="Unassembled WGS sequence"/>
</dbReference>
<dbReference type="AlphaFoldDB" id="A0A2S7XQ36"/>
<proteinExistence type="predicted"/>
<organism evidence="1 2">
    <name type="scientific">Chromatium okenii</name>
    <dbReference type="NCBI Taxonomy" id="61644"/>
    <lineage>
        <taxon>Bacteria</taxon>
        <taxon>Pseudomonadati</taxon>
        <taxon>Pseudomonadota</taxon>
        <taxon>Gammaproteobacteria</taxon>
        <taxon>Chromatiales</taxon>
        <taxon>Chromatiaceae</taxon>
        <taxon>Chromatium</taxon>
    </lineage>
</organism>
<name>A0A2S7XQ36_9GAMM</name>